<dbReference type="Gene3D" id="3.60.15.10">
    <property type="entry name" value="Ribonuclease Z/Hydroxyacylglutathione hydrolase-like"/>
    <property type="match status" value="1"/>
</dbReference>
<sequence>MKTTVVILLITLGMLTKTGKFETDFFKTKDGKELRITFIKHGSLMFEYDGKIMYVDPVSDYADYSKLPKADVILITHEHGDHLDSKAISAVEKEGTLLITNASSREKLGKGQIMKNGDSLKPDSWFELDAVPAYNTTPGREIYHPKDRDNGYVLTFGGTKVYVAGDTEDIPEMQNLKDIDIAFLPVNQPYTMTLLQADRAARVIKPKVLYPYHYGETNVEELKSSLKDIPGIEVRIRQLQ</sequence>
<keyword evidence="4" id="KW-1185">Reference proteome</keyword>
<evidence type="ECO:0000313" key="3">
    <source>
        <dbReference type="Proteomes" id="UP000576368"/>
    </source>
</evidence>
<dbReference type="PANTHER" id="PTHR43546">
    <property type="entry name" value="UPF0173 METAL-DEPENDENT HYDROLASE MJ1163-RELATED"/>
    <property type="match status" value="1"/>
</dbReference>
<dbReference type="RefSeq" id="WP_118303034.1">
    <property type="nucleotide sequence ID" value="NZ_BMPA01000001.1"/>
</dbReference>
<dbReference type="EMBL" id="JAATLI010000011">
    <property type="protein sequence ID" value="NJC19499.1"/>
    <property type="molecule type" value="Genomic_DNA"/>
</dbReference>
<dbReference type="EMBL" id="CP043839">
    <property type="protein sequence ID" value="WOF13181.1"/>
    <property type="molecule type" value="Genomic_DNA"/>
</dbReference>
<accession>A0A7X6BKI7</accession>
<dbReference type="SUPFAM" id="SSF56281">
    <property type="entry name" value="Metallo-hydrolase/oxidoreductase"/>
    <property type="match status" value="1"/>
</dbReference>
<dbReference type="AlphaFoldDB" id="A0A7X6BKI7"/>
<dbReference type="InterPro" id="IPR050114">
    <property type="entry name" value="UPF0173_UPF0282_UlaG_hydrolase"/>
</dbReference>
<dbReference type="Proteomes" id="UP000576368">
    <property type="component" value="Unassembled WGS sequence"/>
</dbReference>
<dbReference type="PANTHER" id="PTHR43546:SF3">
    <property type="entry name" value="UPF0173 METAL-DEPENDENT HYDROLASE MJ1163"/>
    <property type="match status" value="1"/>
</dbReference>
<dbReference type="Pfam" id="PF13483">
    <property type="entry name" value="Lactamase_B_3"/>
    <property type="match status" value="1"/>
</dbReference>
<dbReference type="GeneID" id="86892287"/>
<dbReference type="Proteomes" id="UP001302374">
    <property type="component" value="Chromosome"/>
</dbReference>
<organism evidence="1 3">
    <name type="scientific">Butyricimonas paravirosa</name>
    <dbReference type="NCBI Taxonomy" id="1472417"/>
    <lineage>
        <taxon>Bacteria</taxon>
        <taxon>Pseudomonadati</taxon>
        <taxon>Bacteroidota</taxon>
        <taxon>Bacteroidia</taxon>
        <taxon>Bacteroidales</taxon>
        <taxon>Odoribacteraceae</taxon>
        <taxon>Butyricimonas</taxon>
    </lineage>
</organism>
<evidence type="ECO:0000313" key="4">
    <source>
        <dbReference type="Proteomes" id="UP001302374"/>
    </source>
</evidence>
<protein>
    <submittedName>
        <fullName evidence="1">L-ascorbate metabolism protein UlaG (Beta-lactamase superfamily)</fullName>
    </submittedName>
    <submittedName>
        <fullName evidence="2">MBL fold metallo-hydrolase</fullName>
    </submittedName>
</protein>
<reference evidence="2 4" key="1">
    <citation type="submission" date="2019-09" db="EMBL/GenBank/DDBJ databases">
        <title>Butyricimonas paravirosa DSM 105722 (=214-4 = JCM 18677 = CCUG 65563).</title>
        <authorList>
            <person name="Le Roy T."/>
            <person name="Cani P.D."/>
        </authorList>
    </citation>
    <scope>NUCLEOTIDE SEQUENCE [LARGE SCALE GENOMIC DNA]</scope>
    <source>
        <strain evidence="2 4">DSM 105722</strain>
    </source>
</reference>
<dbReference type="InterPro" id="IPR036866">
    <property type="entry name" value="RibonucZ/Hydroxyglut_hydro"/>
</dbReference>
<proteinExistence type="predicted"/>
<evidence type="ECO:0000313" key="1">
    <source>
        <dbReference type="EMBL" id="NJC19499.1"/>
    </source>
</evidence>
<name>A0A7X6BKI7_9BACT</name>
<gene>
    <name evidence="2" type="ORF">F1644_13310</name>
    <name evidence="1" type="ORF">GGR15_003133</name>
</gene>
<reference evidence="1 3" key="2">
    <citation type="submission" date="2020-03" db="EMBL/GenBank/DDBJ databases">
        <title>Genomic Encyclopedia of Type Strains, Phase IV (KMG-IV): sequencing the most valuable type-strain genomes for metagenomic binning, comparative biology and taxonomic classification.</title>
        <authorList>
            <person name="Goeker M."/>
        </authorList>
    </citation>
    <scope>NUCLEOTIDE SEQUENCE [LARGE SCALE GENOMIC DNA]</scope>
    <source>
        <strain evidence="1 3">DSM 105722</strain>
    </source>
</reference>
<evidence type="ECO:0000313" key="2">
    <source>
        <dbReference type="EMBL" id="WOF13181.1"/>
    </source>
</evidence>